<geneLocation type="plasmid" evidence="1 2">
    <name>pECOED</name>
</geneLocation>
<dbReference type="PATRIC" id="fig|585397.9.peg.5259"/>
<keyword evidence="1" id="KW-0614">Plasmid</keyword>
<dbReference type="AlphaFoldDB" id="B7LIG1"/>
<dbReference type="EMBL" id="CU928147">
    <property type="protein sequence ID" value="CAQ87229.1"/>
    <property type="molecule type" value="Genomic_DNA"/>
</dbReference>
<evidence type="ECO:0000313" key="1">
    <source>
        <dbReference type="EMBL" id="CAQ87229.1"/>
    </source>
</evidence>
<proteinExistence type="predicted"/>
<organism evidence="1 2">
    <name type="scientific">Escherichia coli O81 (strain ED1a)</name>
    <dbReference type="NCBI Taxonomy" id="585397"/>
    <lineage>
        <taxon>Bacteria</taxon>
        <taxon>Pseudomonadati</taxon>
        <taxon>Pseudomonadota</taxon>
        <taxon>Gammaproteobacteria</taxon>
        <taxon>Enterobacterales</taxon>
        <taxon>Enterobacteriaceae</taxon>
        <taxon>Escherichia</taxon>
    </lineage>
</organism>
<evidence type="ECO:0000313" key="2">
    <source>
        <dbReference type="Proteomes" id="UP000000748"/>
    </source>
</evidence>
<name>B7LIG1_ECO81</name>
<sequence>MNMNKPLHQHINNLPQLPSDFSFGKDIDSIHKFIFKETDDNIIEKELRKWASVNQPCVFGKLACKKIKGLDFHLSIIKDPSLYTNDSKLFEFLRRERIIFKERALKGEVSAHLIYFIHQKIAFAKPSKELVDIQKHICSLHMPEYYPVREDIIYTESIPLQENENVMVYKAGVNIFYSSAHRTRNHDRRIPGGMLISVNAPGHFMRLAIAKGFYKDQEQALSDIRNMTIQSIGKGGYSHPEKISTTWHSDNKMNRFGCPIHSTNSDYYSGFYHTDVLIPGELTQDSRIIHNVDSNDPMIFNWNVLFYVSLEKFPVDNPYYGEFLGIPVDEEAKFFNPFPPRAFENKPLYNEEITKYD</sequence>
<gene>
    <name evidence="1" type="ordered locus">pECED1a_0012</name>
</gene>
<reference evidence="2" key="1">
    <citation type="journal article" date="2009" name="PLoS Genet.">
        <title>Organised genome dynamics in the Escherichia coli species results in highly diverse adaptive paths.</title>
        <authorList>
            <person name="Touchon M."/>
            <person name="Hoede C."/>
            <person name="Tenaillon O."/>
            <person name="Barbe V."/>
            <person name="Baeriswyl S."/>
            <person name="Bidet P."/>
            <person name="Bingen E."/>
            <person name="Bonacorsi S."/>
            <person name="Bouchier C."/>
            <person name="Bouvet O."/>
            <person name="Calteau A."/>
            <person name="Chiapello H."/>
            <person name="Clermont O."/>
            <person name="Cruveiller S."/>
            <person name="Danchin A."/>
            <person name="Diard M."/>
            <person name="Dossat C."/>
            <person name="Karoui M.E."/>
            <person name="Frapy E."/>
            <person name="Garry L."/>
            <person name="Ghigo J.M."/>
            <person name="Gilles A.M."/>
            <person name="Johnson J."/>
            <person name="Le Bouguenec C."/>
            <person name="Lescat M."/>
            <person name="Mangenot S."/>
            <person name="Martinez-Jehanne V."/>
            <person name="Matic I."/>
            <person name="Nassif X."/>
            <person name="Oztas S."/>
            <person name="Petit M.A."/>
            <person name="Pichon C."/>
            <person name="Rouy Z."/>
            <person name="Ruf C.S."/>
            <person name="Schneider D."/>
            <person name="Tourret J."/>
            <person name="Vacherie B."/>
            <person name="Vallenet D."/>
            <person name="Medigue C."/>
            <person name="Rocha E.P.C."/>
            <person name="Denamur E."/>
        </authorList>
    </citation>
    <scope>NUCLEOTIDE SEQUENCE [LARGE SCALE GENOMIC DNA]</scope>
    <source>
        <strain evidence="2">ED1a</strain>
        <plasmid evidence="2">Plasmid pECOED</plasmid>
    </source>
</reference>
<accession>B7LIG1</accession>
<dbReference type="Proteomes" id="UP000000748">
    <property type="component" value="Plasmid pECOED"/>
</dbReference>
<protein>
    <submittedName>
        <fullName evidence="1">Uncharacterized protein</fullName>
    </submittedName>
</protein>